<organism evidence="7">
    <name type="scientific">Petromyzon marinus</name>
    <name type="common">Sea lamprey</name>
    <dbReference type="NCBI Taxonomy" id="7757"/>
    <lineage>
        <taxon>Eukaryota</taxon>
        <taxon>Metazoa</taxon>
        <taxon>Chordata</taxon>
        <taxon>Craniata</taxon>
        <taxon>Vertebrata</taxon>
        <taxon>Cyclostomata</taxon>
        <taxon>Hyperoartia</taxon>
        <taxon>Petromyzontiformes</taxon>
        <taxon>Petromyzontidae</taxon>
        <taxon>Petromyzon</taxon>
    </lineage>
</organism>
<sequence>SPPAVRLAAAVAMAAALALATPPAPASGCPAPCRCDGAFVYCNDRALTSVPSGIPREATTLFLQNNLINDAGIPSELTHLRDVDTLHLQENRVRVVPRAALARLAALERLHLDDNVVTSVGVERGAFAGAAGLKVLFLSRNLLSAVPIGLPRGLEELRLDDNRVGAISEQALGGLGNLKRLFLEGNQLSEKSIAERAFRDLDSLAELSLARNAFAAVPANLPGTRLERLYLQDNRISRVSAGALAGLRQLARLDLSGNSLGVLPQGVFDDLSQLAQLSVRNNPWRCTCALLWLQEWMK</sequence>
<reference evidence="7" key="2">
    <citation type="submission" date="2025-09" db="UniProtKB">
        <authorList>
            <consortium name="Ensembl"/>
        </authorList>
    </citation>
    <scope>IDENTIFICATION</scope>
</reference>
<keyword evidence="2 5" id="KW-0732">Signal</keyword>
<keyword evidence="4" id="KW-0325">Glycoprotein</keyword>
<reference evidence="7" key="1">
    <citation type="submission" date="2025-08" db="UniProtKB">
        <authorList>
            <consortium name="Ensembl"/>
        </authorList>
    </citation>
    <scope>IDENTIFICATION</scope>
</reference>
<dbReference type="InterPro" id="IPR003591">
    <property type="entry name" value="Leu-rich_rpt_typical-subtyp"/>
</dbReference>
<dbReference type="InterPro" id="IPR001611">
    <property type="entry name" value="Leu-rich_rpt"/>
</dbReference>
<dbReference type="GO" id="GO:0005886">
    <property type="term" value="C:plasma membrane"/>
    <property type="evidence" value="ECO:0007669"/>
    <property type="project" value="UniProtKB-SubCell"/>
</dbReference>
<evidence type="ECO:0000259" key="6">
    <source>
        <dbReference type="SMART" id="SM00013"/>
    </source>
</evidence>
<dbReference type="Pfam" id="PF01462">
    <property type="entry name" value="LRRNT"/>
    <property type="match status" value="1"/>
</dbReference>
<evidence type="ECO:0000256" key="3">
    <source>
        <dbReference type="ARBA" id="ARBA00022737"/>
    </source>
</evidence>
<dbReference type="Ensembl" id="ENSPMAT00000002485.1">
    <property type="protein sequence ID" value="ENSPMAP00000002473.1"/>
    <property type="gene ID" value="ENSPMAG00000002268.1"/>
</dbReference>
<feature type="signal peptide" evidence="5">
    <location>
        <begin position="1"/>
        <end position="20"/>
    </location>
</feature>
<keyword evidence="3" id="KW-0677">Repeat</keyword>
<dbReference type="GeneTree" id="ENSGT00940000159704"/>
<protein>
    <submittedName>
        <fullName evidence="7">Fibronectin leucine rich transmembrane 3</fullName>
    </submittedName>
</protein>
<dbReference type="GO" id="GO:0005615">
    <property type="term" value="C:extracellular space"/>
    <property type="evidence" value="ECO:0007669"/>
    <property type="project" value="TreeGrafter"/>
</dbReference>
<evidence type="ECO:0000313" key="7">
    <source>
        <dbReference type="Ensembl" id="ENSPMAP00000002473.1"/>
    </source>
</evidence>
<dbReference type="HOGENOM" id="CLU_000288_18_6_1"/>
<evidence type="ECO:0000256" key="5">
    <source>
        <dbReference type="SAM" id="SignalP"/>
    </source>
</evidence>
<dbReference type="PANTHER" id="PTHR45712">
    <property type="entry name" value="AGAP008170-PA"/>
    <property type="match status" value="1"/>
</dbReference>
<dbReference type="InterPro" id="IPR032675">
    <property type="entry name" value="LRR_dom_sf"/>
</dbReference>
<dbReference type="AlphaFoldDB" id="S4RB92"/>
<name>S4RB92_PETMA</name>
<dbReference type="Pfam" id="PF13855">
    <property type="entry name" value="LRR_8"/>
    <property type="match status" value="2"/>
</dbReference>
<dbReference type="GO" id="GO:0007155">
    <property type="term" value="P:cell adhesion"/>
    <property type="evidence" value="ECO:0007669"/>
    <property type="project" value="UniProtKB-KW"/>
</dbReference>
<dbReference type="SUPFAM" id="SSF52058">
    <property type="entry name" value="L domain-like"/>
    <property type="match status" value="1"/>
</dbReference>
<dbReference type="InterPro" id="IPR000372">
    <property type="entry name" value="LRRNT"/>
</dbReference>
<evidence type="ECO:0000256" key="4">
    <source>
        <dbReference type="ARBA" id="ARBA00023180"/>
    </source>
</evidence>
<accession>S4RB92</accession>
<evidence type="ECO:0000256" key="1">
    <source>
        <dbReference type="ARBA" id="ARBA00022614"/>
    </source>
</evidence>
<feature type="chain" id="PRO_5004532375" evidence="5">
    <location>
        <begin position="21"/>
        <end position="298"/>
    </location>
</feature>
<dbReference type="SMART" id="SM00013">
    <property type="entry name" value="LRRNT"/>
    <property type="match status" value="1"/>
</dbReference>
<feature type="domain" description="LRRNT" evidence="6">
    <location>
        <begin position="28"/>
        <end position="60"/>
    </location>
</feature>
<dbReference type="PANTHER" id="PTHR45712:SF27">
    <property type="entry name" value="LRRNT DOMAIN-CONTAINING PROTEIN"/>
    <property type="match status" value="1"/>
</dbReference>
<keyword evidence="1" id="KW-0433">Leucine-rich repeat</keyword>
<evidence type="ECO:0000256" key="2">
    <source>
        <dbReference type="ARBA" id="ARBA00022729"/>
    </source>
</evidence>
<dbReference type="SMART" id="SM00369">
    <property type="entry name" value="LRR_TYP"/>
    <property type="match status" value="8"/>
</dbReference>
<proteinExistence type="predicted"/>
<dbReference type="InterPro" id="IPR050333">
    <property type="entry name" value="SLRP"/>
</dbReference>
<dbReference type="Gene3D" id="3.80.10.10">
    <property type="entry name" value="Ribonuclease Inhibitor"/>
    <property type="match status" value="1"/>
</dbReference>